<reference evidence="4" key="1">
    <citation type="submission" date="2011-05" db="EMBL/GenBank/DDBJ databases">
        <title>Complete sequence of Desulfotomaculum carboxydivorans CO-1-SRB.</title>
        <authorList>
            <consortium name="US DOE Joint Genome Institute"/>
            <person name="Lucas S."/>
            <person name="Han J."/>
            <person name="Lapidus A."/>
            <person name="Cheng J.-F."/>
            <person name="Goodwin L."/>
            <person name="Pitluck S."/>
            <person name="Peters L."/>
            <person name="Mikhailova N."/>
            <person name="Lu M."/>
            <person name="Han C."/>
            <person name="Tapia R."/>
            <person name="Land M."/>
            <person name="Hauser L."/>
            <person name="Kyrpides N."/>
            <person name="Ivanova N."/>
            <person name="Pagani I."/>
            <person name="Stams A."/>
            <person name="Plugge C."/>
            <person name="Muyzer G."/>
            <person name="Kuever J."/>
            <person name="Parshina S."/>
            <person name="Ivanova A."/>
            <person name="Nazina T."/>
            <person name="Woyke T."/>
        </authorList>
    </citation>
    <scope>NUCLEOTIDE SEQUENCE [LARGE SCALE GENOMIC DNA]</scope>
    <source>
        <strain evidence="4">CO-1-SRB</strain>
    </source>
</reference>
<dbReference type="InterPro" id="IPR036518">
    <property type="entry name" value="CobE/GbiG_C_sf"/>
</dbReference>
<dbReference type="Pfam" id="PF11760">
    <property type="entry name" value="CbiG_N"/>
    <property type="match status" value="1"/>
</dbReference>
<dbReference type="SUPFAM" id="SSF159672">
    <property type="entry name" value="CbiG N-terminal domain-like"/>
    <property type="match status" value="1"/>
</dbReference>
<dbReference type="EMBL" id="CP002736">
    <property type="protein sequence ID" value="AEF93473.1"/>
    <property type="molecule type" value="Genomic_DNA"/>
</dbReference>
<proteinExistence type="predicted"/>
<keyword evidence="5" id="KW-1185">Reference proteome</keyword>
<dbReference type="eggNOG" id="COG2073">
    <property type="taxonomic scope" value="Bacteria"/>
</dbReference>
<dbReference type="Pfam" id="PF01890">
    <property type="entry name" value="CbiG_C"/>
    <property type="match status" value="1"/>
</dbReference>
<protein>
    <submittedName>
        <fullName evidence="4">Cobalamin (Vitamin B12) biosynthesis CbiG protein</fullName>
    </submittedName>
</protein>
<evidence type="ECO:0000259" key="1">
    <source>
        <dbReference type="Pfam" id="PF01890"/>
    </source>
</evidence>
<dbReference type="KEGG" id="dca:Desca_0583"/>
<dbReference type="HOGENOM" id="CLU_028397_0_0_9"/>
<sequence length="352" mass="37564">MVTAPANKVAVLALTRGGAQLAGTIYKLLPGVQLVLPQRLAMAGHPADTLYFADWQQAAGTAFSRYRQLIFIMATGIVVRTLAPMLGSKRTDPAVLVIDEQGQFVISLLAGHLGGANELARRVAELLGARAVITTATDVNEKVAVDILARQLNCDIYPLHRVKLFNRYLAEGEPVALYSEWQLPPGLTAGFDLLKDRTDDPGTSPVVYITNKLLGPSQGARLILRPRNLVAGVGCRRGVGPEQIIRAVKTAFKRGGFSLLSLKALATVDIKMQEPGLQQAAAYLRVPLLEVTKEQIAALAGQYIQSDFVRESIGVGGVCEPAAITASGQGTIKLAKQKLGAVTVAIAEAKLW</sequence>
<name>F6B828_DESCC</name>
<dbReference type="PANTHER" id="PTHR37477:SF1">
    <property type="entry name" value="COBALT-PRECORRIN-5A HYDROLASE"/>
    <property type="match status" value="1"/>
</dbReference>
<dbReference type="InterPro" id="IPR052553">
    <property type="entry name" value="CbiG_hydrolase"/>
</dbReference>
<dbReference type="InterPro" id="IPR021745">
    <property type="entry name" value="CbiG_mid"/>
</dbReference>
<dbReference type="STRING" id="868595.Desca_0583"/>
<evidence type="ECO:0000313" key="5">
    <source>
        <dbReference type="Proteomes" id="UP000009226"/>
    </source>
</evidence>
<accession>F6B828</accession>
<evidence type="ECO:0000259" key="2">
    <source>
        <dbReference type="Pfam" id="PF11760"/>
    </source>
</evidence>
<dbReference type="SUPFAM" id="SSF159664">
    <property type="entry name" value="CobE/GbiG C-terminal domain-like"/>
    <property type="match status" value="1"/>
</dbReference>
<dbReference type="PANTHER" id="PTHR37477">
    <property type="entry name" value="COBALT-PRECORRIN-5A HYDROLASE"/>
    <property type="match status" value="1"/>
</dbReference>
<dbReference type="Proteomes" id="UP000009226">
    <property type="component" value="Chromosome"/>
</dbReference>
<feature type="domain" description="Cobalamin synthesis G N-terminal" evidence="2">
    <location>
        <begin position="60"/>
        <end position="138"/>
    </location>
</feature>
<evidence type="ECO:0000313" key="4">
    <source>
        <dbReference type="EMBL" id="AEF93473.1"/>
    </source>
</evidence>
<organism evidence="4 5">
    <name type="scientific">Desulfotomaculum nigrificans (strain DSM 14880 / VKM B-2319 / CO-1-SRB)</name>
    <name type="common">Desulfotomaculum carboxydivorans</name>
    <dbReference type="NCBI Taxonomy" id="868595"/>
    <lineage>
        <taxon>Bacteria</taxon>
        <taxon>Bacillati</taxon>
        <taxon>Bacillota</taxon>
        <taxon>Clostridia</taxon>
        <taxon>Eubacteriales</taxon>
        <taxon>Desulfotomaculaceae</taxon>
        <taxon>Desulfotomaculum</taxon>
    </lineage>
</organism>
<dbReference type="InterPro" id="IPR021744">
    <property type="entry name" value="CbiG_N"/>
</dbReference>
<gene>
    <name evidence="4" type="ordered locus">Desca_0583</name>
</gene>
<dbReference type="AlphaFoldDB" id="F6B828"/>
<dbReference type="Pfam" id="PF11761">
    <property type="entry name" value="CbiG_mid"/>
    <property type="match status" value="1"/>
</dbReference>
<feature type="domain" description="Cobalamin biosynthesis central region" evidence="3">
    <location>
        <begin position="144"/>
        <end position="226"/>
    </location>
</feature>
<evidence type="ECO:0000259" key="3">
    <source>
        <dbReference type="Pfam" id="PF11761"/>
    </source>
</evidence>
<feature type="domain" description="CobE/GbiG C-terminal" evidence="1">
    <location>
        <begin position="229"/>
        <end position="347"/>
    </location>
</feature>
<dbReference type="InterPro" id="IPR038029">
    <property type="entry name" value="GbiG_N_sf"/>
</dbReference>
<dbReference type="Gene3D" id="3.40.50.11220">
    <property type="match status" value="1"/>
</dbReference>
<dbReference type="InterPro" id="IPR002750">
    <property type="entry name" value="CobE/GbiG_C"/>
</dbReference>
<dbReference type="GO" id="GO:0009236">
    <property type="term" value="P:cobalamin biosynthetic process"/>
    <property type="evidence" value="ECO:0007669"/>
    <property type="project" value="InterPro"/>
</dbReference>
<dbReference type="Gene3D" id="3.30.420.180">
    <property type="entry name" value="CobE/GbiG C-terminal domain"/>
    <property type="match status" value="1"/>
</dbReference>
<dbReference type="RefSeq" id="WP_013809715.1">
    <property type="nucleotide sequence ID" value="NC_015565.1"/>
</dbReference>